<feature type="domain" description="Copper amine oxidase-like N-terminal" evidence="3">
    <location>
        <begin position="132"/>
        <end position="241"/>
    </location>
</feature>
<name>A0A9X3Z5I3_9BACL</name>
<dbReference type="AlphaFoldDB" id="A0A9X3Z5I3"/>
<feature type="region of interest" description="Disordered" evidence="1">
    <location>
        <begin position="245"/>
        <end position="289"/>
    </location>
</feature>
<evidence type="ECO:0000313" key="4">
    <source>
        <dbReference type="EMBL" id="MDA5111002.1"/>
    </source>
</evidence>
<dbReference type="Proteomes" id="UP001151071">
    <property type="component" value="Unassembled WGS sequence"/>
</dbReference>
<evidence type="ECO:0000256" key="1">
    <source>
        <dbReference type="SAM" id="MobiDB-lite"/>
    </source>
</evidence>
<reference evidence="4" key="1">
    <citation type="submission" date="2022-12" db="EMBL/GenBank/DDBJ databases">
        <title>Draft genome sequence of the thermophilic strain Brevibacillus thermoruber HT42, isolated from Los Humeros, Puebla, Mexico, with biotechnological potential.</title>
        <authorList>
            <person name="Lara Sanchez J."/>
            <person name="Solis Palacios R."/>
            <person name="Bustos Baena A.S."/>
            <person name="Ruz Baez A.E."/>
            <person name="Espinosa Luna G."/>
            <person name="Oliart Ros R.M."/>
        </authorList>
    </citation>
    <scope>NUCLEOTIDE SEQUENCE</scope>
    <source>
        <strain evidence="4">HT42</strain>
    </source>
</reference>
<evidence type="ECO:0000256" key="2">
    <source>
        <dbReference type="SAM" id="SignalP"/>
    </source>
</evidence>
<dbReference type="InterPro" id="IPR012854">
    <property type="entry name" value="Cu_amine_oxidase-like_N"/>
</dbReference>
<comment type="caution">
    <text evidence="4">The sequence shown here is derived from an EMBL/GenBank/DDBJ whole genome shotgun (WGS) entry which is preliminary data.</text>
</comment>
<accession>A0A9X3Z5I3</accession>
<gene>
    <name evidence="4" type="ORF">O3V59_21950</name>
</gene>
<evidence type="ECO:0000313" key="5">
    <source>
        <dbReference type="Proteomes" id="UP001151071"/>
    </source>
</evidence>
<dbReference type="InterPro" id="IPR036582">
    <property type="entry name" value="Mao_N_sf"/>
</dbReference>
<evidence type="ECO:0000259" key="3">
    <source>
        <dbReference type="Pfam" id="PF07833"/>
    </source>
</evidence>
<keyword evidence="2" id="KW-0732">Signal</keyword>
<keyword evidence="5" id="KW-1185">Reference proteome</keyword>
<feature type="signal peptide" evidence="2">
    <location>
        <begin position="1"/>
        <end position="25"/>
    </location>
</feature>
<feature type="chain" id="PRO_5040742251" evidence="2">
    <location>
        <begin position="26"/>
        <end position="410"/>
    </location>
</feature>
<dbReference type="EMBL" id="JAPYYP010000058">
    <property type="protein sequence ID" value="MDA5111002.1"/>
    <property type="molecule type" value="Genomic_DNA"/>
</dbReference>
<protein>
    <submittedName>
        <fullName evidence="4">Stalk domain-containing protein</fullName>
    </submittedName>
</protein>
<sequence>MKKTISHLLATAVVMTSLIPSTVFAAREDLAMRDASFLSFDREKQEVTFNFSIENYGTIKSPKVICTVNGIKQTYEVKDLKPDEKREVTKTISVPNAYRYDLTAEILYDGRQDWYGNDSSSRFAIMKVGVSVNGNQIDFPDAQPFIDEESNRTMVPVRFVGEALGAKVEWDAVQQTVRMDKEGKQIALRIGEKKATINGKVITFDAKAIIQDKRTFVPLRFVSEAFGSKVEWDAKNLMVKITTTSATDTGTTPSNGTNTGTEGTPENQPGTTNPGGGNTTPTTGGTQVGAKVGAKGQFTVVKPSDPDMLMPRHPETEPAVDAFVASLVYEDGKISGVVPHLPKGYLKGLRYTDRLDKKMSKDLTDLKEGEAFTIPVGKGTISFVIYQGNEGKNDVYVTVPGLEVEWGTKR</sequence>
<organism evidence="4 5">
    <name type="scientific">Brevibacillus thermoruber</name>
    <dbReference type="NCBI Taxonomy" id="33942"/>
    <lineage>
        <taxon>Bacteria</taxon>
        <taxon>Bacillati</taxon>
        <taxon>Bacillota</taxon>
        <taxon>Bacilli</taxon>
        <taxon>Bacillales</taxon>
        <taxon>Paenibacillaceae</taxon>
        <taxon>Brevibacillus</taxon>
    </lineage>
</organism>
<dbReference type="Pfam" id="PF07833">
    <property type="entry name" value="Cu_amine_oxidN1"/>
    <property type="match status" value="1"/>
</dbReference>
<dbReference type="RefSeq" id="WP_051968132.1">
    <property type="nucleotide sequence ID" value="NZ_JAPYYP010000058.1"/>
</dbReference>
<dbReference type="SUPFAM" id="SSF55383">
    <property type="entry name" value="Copper amine oxidase, domain N"/>
    <property type="match status" value="1"/>
</dbReference>
<proteinExistence type="predicted"/>
<dbReference type="Gene3D" id="3.30.457.10">
    <property type="entry name" value="Copper amine oxidase-like, N-terminal domain"/>
    <property type="match status" value="1"/>
</dbReference>
<feature type="compositionally biased region" description="Low complexity" evidence="1">
    <location>
        <begin position="245"/>
        <end position="272"/>
    </location>
</feature>
<feature type="compositionally biased region" description="Low complexity" evidence="1">
    <location>
        <begin position="279"/>
        <end position="289"/>
    </location>
</feature>